<dbReference type="PROSITE" id="PS51118">
    <property type="entry name" value="HTH_HXLR"/>
    <property type="match status" value="1"/>
</dbReference>
<evidence type="ECO:0000313" key="5">
    <source>
        <dbReference type="EMBL" id="TPG65357.1"/>
    </source>
</evidence>
<dbReference type="InterPro" id="IPR036388">
    <property type="entry name" value="WH-like_DNA-bd_sf"/>
</dbReference>
<dbReference type="PANTHER" id="PTHR33204">
    <property type="entry name" value="TRANSCRIPTIONAL REGULATOR, MARR FAMILY"/>
    <property type="match status" value="1"/>
</dbReference>
<dbReference type="InterPro" id="IPR002577">
    <property type="entry name" value="HTH_HxlR"/>
</dbReference>
<keyword evidence="6" id="KW-1185">Reference proteome</keyword>
<dbReference type="OrthoDB" id="8231503at2"/>
<sequence length="139" mass="15012">MQVTIAHSQHTKNAAAAKKLITVPVDGFTACPVRDVLARIGDKWSLLTVLHLGSAEQLRFNELRQRIPGISQRMLTVTLRALAHDGFVARTVFAEVPPRVEYHLTALGQSLLGQLVALGSWAADQLPAITAARQQGGLS</sequence>
<comment type="caution">
    <text evidence="5">The sequence shown here is derived from an EMBL/GenBank/DDBJ whole genome shotgun (WGS) entry which is preliminary data.</text>
</comment>
<evidence type="ECO:0000256" key="1">
    <source>
        <dbReference type="ARBA" id="ARBA00023015"/>
    </source>
</evidence>
<proteinExistence type="predicted"/>
<keyword evidence="3" id="KW-0804">Transcription</keyword>
<dbReference type="AlphaFoldDB" id="A0A502GSL4"/>
<accession>A0A502GSL4</accession>
<gene>
    <name evidence="5" type="ORF">EAH73_12830</name>
</gene>
<dbReference type="InterPro" id="IPR036390">
    <property type="entry name" value="WH_DNA-bd_sf"/>
</dbReference>
<evidence type="ECO:0000256" key="2">
    <source>
        <dbReference type="ARBA" id="ARBA00023125"/>
    </source>
</evidence>
<dbReference type="Gene3D" id="1.10.10.10">
    <property type="entry name" value="Winged helix-like DNA-binding domain superfamily/Winged helix DNA-binding domain"/>
    <property type="match status" value="1"/>
</dbReference>
<keyword evidence="2" id="KW-0238">DNA-binding</keyword>
<dbReference type="EMBL" id="RCYZ01000005">
    <property type="protein sequence ID" value="TPG65357.1"/>
    <property type="molecule type" value="Genomic_DNA"/>
</dbReference>
<dbReference type="SUPFAM" id="SSF46785">
    <property type="entry name" value="Winged helix' DNA-binding domain"/>
    <property type="match status" value="1"/>
</dbReference>
<dbReference type="GO" id="GO:0003677">
    <property type="term" value="F:DNA binding"/>
    <property type="evidence" value="ECO:0007669"/>
    <property type="project" value="UniProtKB-KW"/>
</dbReference>
<protein>
    <submittedName>
        <fullName evidence="5">Transcriptional regulator</fullName>
    </submittedName>
</protein>
<dbReference type="Proteomes" id="UP000317646">
    <property type="component" value="Unassembled WGS sequence"/>
</dbReference>
<feature type="domain" description="HTH hxlR-type" evidence="4">
    <location>
        <begin position="31"/>
        <end position="130"/>
    </location>
</feature>
<organism evidence="5 6">
    <name type="scientific">Hymenobacter nivis</name>
    <dbReference type="NCBI Taxonomy" id="1850093"/>
    <lineage>
        <taxon>Bacteria</taxon>
        <taxon>Pseudomonadati</taxon>
        <taxon>Bacteroidota</taxon>
        <taxon>Cytophagia</taxon>
        <taxon>Cytophagales</taxon>
        <taxon>Hymenobacteraceae</taxon>
        <taxon>Hymenobacter</taxon>
    </lineage>
</organism>
<keyword evidence="1" id="KW-0805">Transcription regulation</keyword>
<name>A0A502GSL4_9BACT</name>
<evidence type="ECO:0000256" key="3">
    <source>
        <dbReference type="ARBA" id="ARBA00023163"/>
    </source>
</evidence>
<dbReference type="Pfam" id="PF01638">
    <property type="entry name" value="HxlR"/>
    <property type="match status" value="1"/>
</dbReference>
<evidence type="ECO:0000313" key="6">
    <source>
        <dbReference type="Proteomes" id="UP000317646"/>
    </source>
</evidence>
<evidence type="ECO:0000259" key="4">
    <source>
        <dbReference type="PROSITE" id="PS51118"/>
    </source>
</evidence>
<reference evidence="5 6" key="1">
    <citation type="journal article" date="2019" name="Environ. Microbiol.">
        <title>Species interactions and distinct microbial communities in high Arctic permafrost affected cryosols are associated with the CH4 and CO2 gas fluxes.</title>
        <authorList>
            <person name="Altshuler I."/>
            <person name="Hamel J."/>
            <person name="Turney S."/>
            <person name="Magnuson E."/>
            <person name="Levesque R."/>
            <person name="Greer C."/>
            <person name="Whyte L.G."/>
        </authorList>
    </citation>
    <scope>NUCLEOTIDE SEQUENCE [LARGE SCALE GENOMIC DNA]</scope>
    <source>
        <strain evidence="5 6">S9.2P</strain>
    </source>
</reference>
<dbReference type="PANTHER" id="PTHR33204:SF39">
    <property type="entry name" value="TRANSCRIPTIONAL REGULATORY PROTEIN"/>
    <property type="match status" value="1"/>
</dbReference>